<gene>
    <name evidence="1" type="ORF">LKMONMHP_0738</name>
</gene>
<name>A0ABQ4T4N5_METOR</name>
<dbReference type="RefSeq" id="WP_238309852.1">
    <property type="nucleotide sequence ID" value="NZ_BPQV01000002.1"/>
</dbReference>
<dbReference type="Proteomes" id="UP001055156">
    <property type="component" value="Unassembled WGS sequence"/>
</dbReference>
<accession>A0ABQ4T4N5</accession>
<evidence type="ECO:0000313" key="2">
    <source>
        <dbReference type="Proteomes" id="UP001055156"/>
    </source>
</evidence>
<reference evidence="1" key="2">
    <citation type="submission" date="2021-08" db="EMBL/GenBank/DDBJ databases">
        <authorList>
            <person name="Tani A."/>
            <person name="Ola A."/>
            <person name="Ogura Y."/>
            <person name="Katsura K."/>
            <person name="Hayashi T."/>
        </authorList>
    </citation>
    <scope>NUCLEOTIDE SEQUENCE</scope>
    <source>
        <strain evidence="1">NBRC 15689</strain>
    </source>
</reference>
<sequence>MTPQSAGQVAPIRLKDEDLAVINGGFWTDMSKLEENFFDVAAHRRKTPKPPDYRPKAPDIIVKFLKKNVASLFRN</sequence>
<evidence type="ECO:0000313" key="1">
    <source>
        <dbReference type="EMBL" id="GJE25895.1"/>
    </source>
</evidence>
<reference evidence="1" key="1">
    <citation type="journal article" date="2021" name="Front. Microbiol.">
        <title>Comprehensive Comparative Genomics and Phenotyping of Methylobacterium Species.</title>
        <authorList>
            <person name="Alessa O."/>
            <person name="Ogura Y."/>
            <person name="Fujitani Y."/>
            <person name="Takami H."/>
            <person name="Hayashi T."/>
            <person name="Sahin N."/>
            <person name="Tani A."/>
        </authorList>
    </citation>
    <scope>NUCLEOTIDE SEQUENCE</scope>
    <source>
        <strain evidence="1">NBRC 15689</strain>
    </source>
</reference>
<organism evidence="1 2">
    <name type="scientific">Methylobacterium organophilum</name>
    <dbReference type="NCBI Taxonomy" id="410"/>
    <lineage>
        <taxon>Bacteria</taxon>
        <taxon>Pseudomonadati</taxon>
        <taxon>Pseudomonadota</taxon>
        <taxon>Alphaproteobacteria</taxon>
        <taxon>Hyphomicrobiales</taxon>
        <taxon>Methylobacteriaceae</taxon>
        <taxon>Methylobacterium</taxon>
    </lineage>
</organism>
<comment type="caution">
    <text evidence="1">The sequence shown here is derived from an EMBL/GenBank/DDBJ whole genome shotgun (WGS) entry which is preliminary data.</text>
</comment>
<proteinExistence type="predicted"/>
<keyword evidence="2" id="KW-1185">Reference proteome</keyword>
<protein>
    <submittedName>
        <fullName evidence="1">Uncharacterized protein</fullName>
    </submittedName>
</protein>
<dbReference type="EMBL" id="BPQV01000002">
    <property type="protein sequence ID" value="GJE25895.1"/>
    <property type="molecule type" value="Genomic_DNA"/>
</dbReference>